<evidence type="ECO:0000313" key="3">
    <source>
        <dbReference type="Proteomes" id="UP000321892"/>
    </source>
</evidence>
<feature type="transmembrane region" description="Helical" evidence="1">
    <location>
        <begin position="45"/>
        <end position="66"/>
    </location>
</feature>
<accession>A0A510JIQ3</accession>
<dbReference type="AlphaFoldDB" id="A0A510JIQ3"/>
<dbReference type="KEGG" id="lhf:JCM16775_0853"/>
<keyword evidence="1" id="KW-1133">Transmembrane helix</keyword>
<protein>
    <submittedName>
        <fullName evidence="2">Uncharacterized protein</fullName>
    </submittedName>
</protein>
<sequence>MEITNEKIELNGLIHKGVDKILILMAILSIVYGIAFTLLEKIPVARIISAFLPVAAIVVWILFIFLRIDKLKVENGVVSLNGKKLDSKNTTGYMDKYVGTPRIHLTVNEEKILFEPYVNRYSRSDTSNKITAIGFSLKEKGIPEIQYQKIYRKILLLRLVILLGIMAPLIITV</sequence>
<dbReference type="RefSeq" id="WP_026746685.1">
    <property type="nucleotide sequence ID" value="NZ_AP019823.1"/>
</dbReference>
<proteinExistence type="predicted"/>
<evidence type="ECO:0000256" key="1">
    <source>
        <dbReference type="SAM" id="Phobius"/>
    </source>
</evidence>
<feature type="transmembrane region" description="Helical" evidence="1">
    <location>
        <begin position="155"/>
        <end position="171"/>
    </location>
</feature>
<feature type="transmembrane region" description="Helical" evidence="1">
    <location>
        <begin position="21"/>
        <end position="39"/>
    </location>
</feature>
<dbReference type="EMBL" id="AP019823">
    <property type="protein sequence ID" value="BBM38145.1"/>
    <property type="molecule type" value="Genomic_DNA"/>
</dbReference>
<gene>
    <name evidence="2" type="ORF">JCM16775_0853</name>
</gene>
<name>A0A510JIQ3_9FUSO</name>
<keyword evidence="3" id="KW-1185">Reference proteome</keyword>
<dbReference type="Proteomes" id="UP000321892">
    <property type="component" value="Chromosome"/>
</dbReference>
<keyword evidence="1" id="KW-0472">Membrane</keyword>
<reference evidence="2 3" key="1">
    <citation type="submission" date="2019-07" db="EMBL/GenBank/DDBJ databases">
        <title>Complete Genome Sequence of Leptotrichia hofstadii Strain JCM16775.</title>
        <authorList>
            <person name="Watanabe S."/>
            <person name="Cui L."/>
        </authorList>
    </citation>
    <scope>NUCLEOTIDE SEQUENCE [LARGE SCALE GENOMIC DNA]</scope>
    <source>
        <strain evidence="2 3">JCM16775</strain>
    </source>
</reference>
<dbReference type="OrthoDB" id="81965at2"/>
<organism evidence="2 3">
    <name type="scientific">Leptotrichia hofstadii</name>
    <dbReference type="NCBI Taxonomy" id="157688"/>
    <lineage>
        <taxon>Bacteria</taxon>
        <taxon>Fusobacteriati</taxon>
        <taxon>Fusobacteriota</taxon>
        <taxon>Fusobacteriia</taxon>
        <taxon>Fusobacteriales</taxon>
        <taxon>Leptotrichiaceae</taxon>
        <taxon>Leptotrichia</taxon>
    </lineage>
</organism>
<keyword evidence="1" id="KW-0812">Transmembrane</keyword>
<evidence type="ECO:0000313" key="2">
    <source>
        <dbReference type="EMBL" id="BBM38145.1"/>
    </source>
</evidence>